<dbReference type="Pfam" id="PF13302">
    <property type="entry name" value="Acetyltransf_3"/>
    <property type="match status" value="1"/>
</dbReference>
<dbReference type="InterPro" id="IPR051531">
    <property type="entry name" value="N-acetyltransferase"/>
</dbReference>
<dbReference type="AlphaFoldDB" id="A0A2W4YVK2"/>
<protein>
    <submittedName>
        <fullName evidence="2">N-acetyltransferase</fullName>
    </submittedName>
</protein>
<organism evidence="2 3">
    <name type="scientific">Sphingomonas hengshuiensis</name>
    <dbReference type="NCBI Taxonomy" id="1609977"/>
    <lineage>
        <taxon>Bacteria</taxon>
        <taxon>Pseudomonadati</taxon>
        <taxon>Pseudomonadota</taxon>
        <taxon>Alphaproteobacteria</taxon>
        <taxon>Sphingomonadales</taxon>
        <taxon>Sphingomonadaceae</taxon>
        <taxon>Sphingomonas</taxon>
    </lineage>
</organism>
<dbReference type="GO" id="GO:0016747">
    <property type="term" value="F:acyltransferase activity, transferring groups other than amino-acyl groups"/>
    <property type="evidence" value="ECO:0007669"/>
    <property type="project" value="InterPro"/>
</dbReference>
<gene>
    <name evidence="2" type="ORF">DI632_14660</name>
</gene>
<feature type="domain" description="N-acetyltransferase" evidence="1">
    <location>
        <begin position="9"/>
        <end position="165"/>
    </location>
</feature>
<reference evidence="2 3" key="1">
    <citation type="submission" date="2017-08" db="EMBL/GenBank/DDBJ databases">
        <title>Infants hospitalized years apart are colonized by the same room-sourced microbial strains.</title>
        <authorList>
            <person name="Brooks B."/>
            <person name="Olm M.R."/>
            <person name="Firek B.A."/>
            <person name="Baker R."/>
            <person name="Thomas B.C."/>
            <person name="Morowitz M.J."/>
            <person name="Banfield J.F."/>
        </authorList>
    </citation>
    <scope>NUCLEOTIDE SEQUENCE [LARGE SCALE GENOMIC DNA]</scope>
    <source>
        <strain evidence="2">S2_018_000_R3_110</strain>
    </source>
</reference>
<dbReference type="InterPro" id="IPR000182">
    <property type="entry name" value="GNAT_dom"/>
</dbReference>
<comment type="caution">
    <text evidence="2">The sequence shown here is derived from an EMBL/GenBank/DDBJ whole genome shotgun (WGS) entry which is preliminary data.</text>
</comment>
<dbReference type="CDD" id="cd04301">
    <property type="entry name" value="NAT_SF"/>
    <property type="match status" value="1"/>
</dbReference>
<evidence type="ECO:0000259" key="1">
    <source>
        <dbReference type="PROSITE" id="PS51186"/>
    </source>
</evidence>
<keyword evidence="2" id="KW-0808">Transferase</keyword>
<dbReference type="EMBL" id="QFNF01000053">
    <property type="protein sequence ID" value="PZO73516.1"/>
    <property type="molecule type" value="Genomic_DNA"/>
</dbReference>
<accession>A0A2W4YVK2</accession>
<sequence>MVEICTERLLIRPARAEDLDAFHAMLSDGRAMAYWYRTLHDIIDDTRDWLDAMIDIDPRTGEDFVVEREGRVIGKAGLRRFPTIGYIFHPDAWGQGFATEALRPIIDRAFAVHRLPMIEAEVDPRNRPSLRLLARMGFEPFRYVPRACCVAGTWSDSVFLRLAAPATA</sequence>
<dbReference type="SUPFAM" id="SSF55729">
    <property type="entry name" value="Acyl-CoA N-acyltransferases (Nat)"/>
    <property type="match status" value="1"/>
</dbReference>
<evidence type="ECO:0000313" key="3">
    <source>
        <dbReference type="Proteomes" id="UP000248614"/>
    </source>
</evidence>
<evidence type="ECO:0000313" key="2">
    <source>
        <dbReference type="EMBL" id="PZO73516.1"/>
    </source>
</evidence>
<dbReference type="PANTHER" id="PTHR43792:SF1">
    <property type="entry name" value="N-ACETYLTRANSFERASE DOMAIN-CONTAINING PROTEIN"/>
    <property type="match status" value="1"/>
</dbReference>
<name>A0A2W4YVK2_9SPHN</name>
<dbReference type="InterPro" id="IPR016181">
    <property type="entry name" value="Acyl_CoA_acyltransferase"/>
</dbReference>
<dbReference type="Gene3D" id="3.40.630.30">
    <property type="match status" value="1"/>
</dbReference>
<dbReference type="PANTHER" id="PTHR43792">
    <property type="entry name" value="GNAT FAMILY, PUTATIVE (AFU_ORTHOLOGUE AFUA_3G00765)-RELATED-RELATED"/>
    <property type="match status" value="1"/>
</dbReference>
<dbReference type="PROSITE" id="PS51186">
    <property type="entry name" value="GNAT"/>
    <property type="match status" value="1"/>
</dbReference>
<proteinExistence type="predicted"/>
<dbReference type="Proteomes" id="UP000248614">
    <property type="component" value="Unassembled WGS sequence"/>
</dbReference>